<dbReference type="SUPFAM" id="SSF55681">
    <property type="entry name" value="Class II aaRS and biotin synthetases"/>
    <property type="match status" value="1"/>
</dbReference>
<dbReference type="GO" id="GO:0006418">
    <property type="term" value="P:tRNA aminoacylation for protein translation"/>
    <property type="evidence" value="ECO:0007669"/>
    <property type="project" value="InterPro"/>
</dbReference>
<dbReference type="Gene3D" id="3.30.930.10">
    <property type="entry name" value="Bira Bifunctional Protein, Domain 2"/>
    <property type="match status" value="1"/>
</dbReference>
<dbReference type="SUPFAM" id="SSF56300">
    <property type="entry name" value="Metallo-dependent phosphatases"/>
    <property type="match status" value="1"/>
</dbReference>
<dbReference type="Pfam" id="PF00587">
    <property type="entry name" value="tRNA-synt_2b"/>
    <property type="match status" value="1"/>
</dbReference>
<gene>
    <name evidence="11" type="ORF">POVCU2_0091730</name>
</gene>
<comment type="similarity">
    <text evidence="8">Belongs to the PPP phosphatase family.</text>
</comment>
<keyword evidence="1" id="KW-0436">Ligase</keyword>
<name>A0A1A8WPU0_PLAOA</name>
<dbReference type="GO" id="GO:0004722">
    <property type="term" value="F:protein serine/threonine phosphatase activity"/>
    <property type="evidence" value="ECO:0007669"/>
    <property type="project" value="UniProtKB-EC"/>
</dbReference>
<organism evidence="11 12">
    <name type="scientific">Plasmodium ovale curtisi</name>
    <dbReference type="NCBI Taxonomy" id="864141"/>
    <lineage>
        <taxon>Eukaryota</taxon>
        <taxon>Sar</taxon>
        <taxon>Alveolata</taxon>
        <taxon>Apicomplexa</taxon>
        <taxon>Aconoidasida</taxon>
        <taxon>Haemosporida</taxon>
        <taxon>Plasmodiidae</taxon>
        <taxon>Plasmodium</taxon>
        <taxon>Plasmodium (Plasmodium)</taxon>
    </lineage>
</organism>
<evidence type="ECO:0000256" key="9">
    <source>
        <dbReference type="SAM" id="MobiDB-lite"/>
    </source>
</evidence>
<dbReference type="EMBL" id="FLQU01001909">
    <property type="protein sequence ID" value="SBS94908.1"/>
    <property type="molecule type" value="Genomic_DNA"/>
</dbReference>
<dbReference type="InterPro" id="IPR047129">
    <property type="entry name" value="PPA2-like"/>
</dbReference>
<keyword evidence="5" id="KW-0067">ATP-binding</keyword>
<dbReference type="InterPro" id="IPR045864">
    <property type="entry name" value="aa-tRNA-synth_II/BPL/LPL"/>
</dbReference>
<comment type="catalytic activity">
    <reaction evidence="8">
        <text>O-phospho-L-threonyl-[protein] + H2O = L-threonyl-[protein] + phosphate</text>
        <dbReference type="Rhea" id="RHEA:47004"/>
        <dbReference type="Rhea" id="RHEA-COMP:11060"/>
        <dbReference type="Rhea" id="RHEA-COMP:11605"/>
        <dbReference type="ChEBI" id="CHEBI:15377"/>
        <dbReference type="ChEBI" id="CHEBI:30013"/>
        <dbReference type="ChEBI" id="CHEBI:43474"/>
        <dbReference type="ChEBI" id="CHEBI:61977"/>
        <dbReference type="EC" id="3.1.3.16"/>
    </reaction>
</comment>
<dbReference type="Gene3D" id="3.40.50.800">
    <property type="entry name" value="Anticodon-binding domain"/>
    <property type="match status" value="1"/>
</dbReference>
<dbReference type="AlphaFoldDB" id="A0A1A8WPU0"/>
<dbReference type="InterPro" id="IPR006186">
    <property type="entry name" value="Ser/Thr-sp_prot-phosphatase"/>
</dbReference>
<dbReference type="PANTHER" id="PTHR45619">
    <property type="entry name" value="SERINE/THREONINE-PROTEIN PHOSPHATASE PP2A-RELATED"/>
    <property type="match status" value="1"/>
</dbReference>
<dbReference type="GO" id="GO:0004812">
    <property type="term" value="F:aminoacyl-tRNA ligase activity"/>
    <property type="evidence" value="ECO:0007669"/>
    <property type="project" value="UniProtKB-KW"/>
</dbReference>
<accession>A0A1A8WPU0</accession>
<proteinExistence type="inferred from homology"/>
<sequence length="1029" mass="119720">MSNLDLPHRDILFANTANGKTNLKRLNKNVKSGNTIFMEKKKKENDNPMGESQYDESEQNYEHSEKKYKVSSEDDLAMGCGEEDIIISSRIVAREEVNKTVKEDKTDGSDHNFAEEESSTRYDNVSVKELSDEEVTSENEYNQKVKKGGNKPLRYNSDMLSFDENNFDEKLKKKVIQNNTTEYEQARGFTSLDQEGSTRMTYNVDEWIAKLLKCELLNIQEIKLMCALLIDILKDEPNCVQVRVPVTVAGDIHGQFYDLLELFHIGGLPPDVSYLFLGDYVDRGYYSCECFCLVACLKIKYPGRVTILRGNHESRQITKVYGFYDECIRKYNNDSNAWKYLTDAFDFLPLTAIINNEIFCDHGGISPYLQTVEDINALDRFKEIPQDGAICDLVWSDPASPDDDVIEGWKPSPRGAGVLFNEEKTTAFLRMNSLTCICRAHQLVQEGFQWMHNDKVVTIFSAPNYCYRCGNSASLMLVDEFMEKDFVTFNTAPLRANPQALRRNAFIKPKRMNQKNFRFEVPVICYLLLAKYIEVKKRNLFIKYTILKSKQNSSIIFLYGKESYFGSKYVFNKIFNSNVKKNGDKTSELLIRANYIRDVNGLYNILPLGLRVIYKIIKFLNRELTKLNSHCVNLSILQSKKIWNLSNRSKLYGDEFLYVYKQKLHKGEKNVEEGYSTRRIEDDGHILSPTCEESSLCLLNEIFSENITEKCLPILIHQYNYKFRNEKRTEKSLFKSKEFLMKDGYSFHSNDKCLNETYEIYKQCYKNIFKKLKLTCNLIKKRKKDKMNALESHEFQIASRDGKLKEIAHIFKLGNYYSNKMDIYYRNKKNEQKNILMGSYGIGIYRLLYLLVDNFYDEDGIKLPEHIAPFTVYLIQANQKRKYSAAKISKIVREAGGYAMGETAKGEIATQRSLSSNDVECILTHWVFNTFRNNNVDIYYDDTDLHLSRKLKNCDFIGVPNRVIINLNSEDKKIKLPTDFYNYIDSSKSVLLNKLYLIFQNVTIEYKNRFSHEAKMMTIKQLFSHFNFV</sequence>
<evidence type="ECO:0000259" key="10">
    <source>
        <dbReference type="PROSITE" id="PS50862"/>
    </source>
</evidence>
<feature type="region of interest" description="Disordered" evidence="9">
    <location>
        <begin position="34"/>
        <end position="64"/>
    </location>
</feature>
<keyword evidence="4 8" id="KW-0378">Hydrolase</keyword>
<evidence type="ECO:0000256" key="4">
    <source>
        <dbReference type="ARBA" id="ARBA00022801"/>
    </source>
</evidence>
<keyword evidence="2" id="KW-0479">Metal-binding</keyword>
<dbReference type="EC" id="3.1.3.16" evidence="8"/>
<dbReference type="SMART" id="SM00156">
    <property type="entry name" value="PP2Ac"/>
    <property type="match status" value="1"/>
</dbReference>
<evidence type="ECO:0000256" key="6">
    <source>
        <dbReference type="ARBA" id="ARBA00023146"/>
    </source>
</evidence>
<evidence type="ECO:0000256" key="7">
    <source>
        <dbReference type="ARBA" id="ARBA00023211"/>
    </source>
</evidence>
<evidence type="ECO:0000256" key="2">
    <source>
        <dbReference type="ARBA" id="ARBA00022723"/>
    </source>
</evidence>
<evidence type="ECO:0000313" key="12">
    <source>
        <dbReference type="Proteomes" id="UP000078560"/>
    </source>
</evidence>
<dbReference type="InterPro" id="IPR004843">
    <property type="entry name" value="Calcineurin-like_PHP"/>
</dbReference>
<evidence type="ECO:0000256" key="8">
    <source>
        <dbReference type="RuleBase" id="RU004273"/>
    </source>
</evidence>
<dbReference type="GO" id="GO:0046872">
    <property type="term" value="F:metal ion binding"/>
    <property type="evidence" value="ECO:0007669"/>
    <property type="project" value="UniProtKB-KW"/>
</dbReference>
<evidence type="ECO:0000256" key="5">
    <source>
        <dbReference type="ARBA" id="ARBA00022840"/>
    </source>
</evidence>
<protein>
    <recommendedName>
        <fullName evidence="8">Serine/threonine-protein phosphatase</fullName>
        <ecNumber evidence="8">3.1.3.16</ecNumber>
    </recommendedName>
</protein>
<keyword evidence="3" id="KW-0547">Nucleotide-binding</keyword>
<dbReference type="GO" id="GO:0005524">
    <property type="term" value="F:ATP binding"/>
    <property type="evidence" value="ECO:0007669"/>
    <property type="project" value="UniProtKB-KW"/>
</dbReference>
<dbReference type="PROSITE" id="PS50862">
    <property type="entry name" value="AA_TRNA_LIGASE_II"/>
    <property type="match status" value="1"/>
</dbReference>
<evidence type="ECO:0000256" key="1">
    <source>
        <dbReference type="ARBA" id="ARBA00022598"/>
    </source>
</evidence>
<dbReference type="InterPro" id="IPR036621">
    <property type="entry name" value="Anticodon-bd_dom_sf"/>
</dbReference>
<dbReference type="SUPFAM" id="SSF52954">
    <property type="entry name" value="Class II aaRS ABD-related"/>
    <property type="match status" value="1"/>
</dbReference>
<dbReference type="Proteomes" id="UP000078560">
    <property type="component" value="Unassembled WGS sequence"/>
</dbReference>
<evidence type="ECO:0000313" key="11">
    <source>
        <dbReference type="EMBL" id="SBS94908.1"/>
    </source>
</evidence>
<keyword evidence="7" id="KW-0464">Manganese</keyword>
<dbReference type="InterPro" id="IPR006195">
    <property type="entry name" value="aa-tRNA-synth_II"/>
</dbReference>
<dbReference type="PROSITE" id="PS00125">
    <property type="entry name" value="SER_THR_PHOSPHATASE"/>
    <property type="match status" value="1"/>
</dbReference>
<dbReference type="CDD" id="cd07415">
    <property type="entry name" value="MPP_PP2A_PP4_PP6"/>
    <property type="match status" value="1"/>
</dbReference>
<dbReference type="InterPro" id="IPR029052">
    <property type="entry name" value="Metallo-depent_PP-like"/>
</dbReference>
<reference evidence="12" key="1">
    <citation type="submission" date="2016-05" db="EMBL/GenBank/DDBJ databases">
        <authorList>
            <person name="Naeem Raeece"/>
        </authorList>
    </citation>
    <scope>NUCLEOTIDE SEQUENCE [LARGE SCALE GENOMIC DNA]</scope>
</reference>
<dbReference type="Pfam" id="PF00149">
    <property type="entry name" value="Metallophos"/>
    <property type="match status" value="1"/>
</dbReference>
<feature type="compositionally biased region" description="Basic and acidic residues" evidence="9">
    <location>
        <begin position="101"/>
        <end position="120"/>
    </location>
</feature>
<feature type="domain" description="Aminoacyl-transfer RNA synthetases class-II family profile" evidence="10">
    <location>
        <begin position="601"/>
        <end position="864"/>
    </location>
</feature>
<feature type="region of interest" description="Disordered" evidence="9">
    <location>
        <begin position="131"/>
        <end position="150"/>
    </location>
</feature>
<evidence type="ECO:0000256" key="3">
    <source>
        <dbReference type="ARBA" id="ARBA00022741"/>
    </source>
</evidence>
<dbReference type="Gene3D" id="3.60.21.10">
    <property type="match status" value="1"/>
</dbReference>
<keyword evidence="6" id="KW-0030">Aminoacyl-tRNA synthetase</keyword>
<feature type="region of interest" description="Disordered" evidence="9">
    <location>
        <begin position="101"/>
        <end position="124"/>
    </location>
</feature>
<dbReference type="InterPro" id="IPR002314">
    <property type="entry name" value="aa-tRNA-synt_IIb"/>
</dbReference>
<dbReference type="PRINTS" id="PR00114">
    <property type="entry name" value="STPHPHTASE"/>
</dbReference>